<proteinExistence type="predicted"/>
<dbReference type="Proteomes" id="UP000185024">
    <property type="component" value="Unassembled WGS sequence"/>
</dbReference>
<dbReference type="GO" id="GO:0008745">
    <property type="term" value="F:N-acetylmuramoyl-L-alanine amidase activity"/>
    <property type="evidence" value="ECO:0007669"/>
    <property type="project" value="InterPro"/>
</dbReference>
<dbReference type="RefSeq" id="WP_083602233.1">
    <property type="nucleotide sequence ID" value="NZ_BJOI01000040.1"/>
</dbReference>
<dbReference type="Gene3D" id="3.40.630.40">
    <property type="entry name" value="Zn-dependent exopeptidases"/>
    <property type="match status" value="1"/>
</dbReference>
<dbReference type="CDD" id="cd02696">
    <property type="entry name" value="MurNAc-LAA"/>
    <property type="match status" value="1"/>
</dbReference>
<protein>
    <submittedName>
        <fullName evidence="2">N-acetylmuramoyl-L-alanine amidase</fullName>
    </submittedName>
</protein>
<dbReference type="EMBL" id="FSQX01000001">
    <property type="protein sequence ID" value="SIN79479.1"/>
    <property type="molecule type" value="Genomic_DNA"/>
</dbReference>
<gene>
    <name evidence="2" type="ORF">SAMN05878438_3589</name>
</gene>
<dbReference type="SUPFAM" id="SSF53187">
    <property type="entry name" value="Zn-dependent exopeptidases"/>
    <property type="match status" value="1"/>
</dbReference>
<dbReference type="Pfam" id="PF01520">
    <property type="entry name" value="Amidase_3"/>
    <property type="match status" value="1"/>
</dbReference>
<dbReference type="AlphaFoldDB" id="A0A1N6E8V8"/>
<evidence type="ECO:0000259" key="1">
    <source>
        <dbReference type="Pfam" id="PF01520"/>
    </source>
</evidence>
<evidence type="ECO:0000313" key="3">
    <source>
        <dbReference type="Proteomes" id="UP000185024"/>
    </source>
</evidence>
<organism evidence="2 3">
    <name type="scientific">Vreelandella aquamarina</name>
    <dbReference type="NCBI Taxonomy" id="77097"/>
    <lineage>
        <taxon>Bacteria</taxon>
        <taxon>Pseudomonadati</taxon>
        <taxon>Pseudomonadota</taxon>
        <taxon>Gammaproteobacteria</taxon>
        <taxon>Oceanospirillales</taxon>
        <taxon>Halomonadaceae</taxon>
        <taxon>Vreelandella</taxon>
    </lineage>
</organism>
<feature type="domain" description="MurNAc-LAA" evidence="1">
    <location>
        <begin position="22"/>
        <end position="185"/>
    </location>
</feature>
<dbReference type="GeneID" id="97277453"/>
<sequence>MAMRWIDHVKAVPQRPPQRRSVMISAGHSNTVPGIVANGYKEADIVQLFRDDVSVRLRCLGIQHALDGEPGENLPLGEAVRIAKQFEIAIEFHTNGGGPGATGVETLSRAHNKPLGAELCRVTADLLGIPNRGAKPENAGYHERLAFVSDGGGIIFELFFLSNANDLYQFKLQYNALVDAVAGVIADAARAA</sequence>
<dbReference type="InterPro" id="IPR002508">
    <property type="entry name" value="MurNAc-LAA_cat"/>
</dbReference>
<evidence type="ECO:0000313" key="2">
    <source>
        <dbReference type="EMBL" id="SIN79479.1"/>
    </source>
</evidence>
<accession>A0A1N6E8V8</accession>
<name>A0A1N6E8V8_9GAMM</name>
<dbReference type="GO" id="GO:0009253">
    <property type="term" value="P:peptidoglycan catabolic process"/>
    <property type="evidence" value="ECO:0007669"/>
    <property type="project" value="InterPro"/>
</dbReference>
<reference evidence="2 3" key="1">
    <citation type="submission" date="2016-11" db="EMBL/GenBank/DDBJ databases">
        <authorList>
            <person name="Jaros S."/>
            <person name="Januszkiewicz K."/>
            <person name="Wedrychowicz H."/>
        </authorList>
    </citation>
    <scope>NUCLEOTIDE SEQUENCE [LARGE SCALE GENOMIC DNA]</scope>
    <source>
        <strain evidence="2 3">ACAM 239</strain>
    </source>
</reference>